<dbReference type="InterPro" id="IPR013013">
    <property type="entry name" value="PTS_EIIC_1"/>
</dbReference>
<dbReference type="RefSeq" id="WP_176232964.1">
    <property type="nucleotide sequence ID" value="NZ_BLRY01000004.1"/>
</dbReference>
<dbReference type="InterPro" id="IPR050429">
    <property type="entry name" value="PTS_Glucose_EIICBA"/>
</dbReference>
<dbReference type="PANTHER" id="PTHR30009:SF4">
    <property type="entry name" value="PTS SYSTEM N-ACETYLGLUCOSAMINE-SPECIFIC EIICBA COMPONENT"/>
    <property type="match status" value="1"/>
</dbReference>
<feature type="transmembrane region" description="Helical" evidence="9">
    <location>
        <begin position="134"/>
        <end position="156"/>
    </location>
</feature>
<evidence type="ECO:0000256" key="6">
    <source>
        <dbReference type="ARBA" id="ARBA00022692"/>
    </source>
</evidence>
<feature type="transmembrane region" description="Helical" evidence="9">
    <location>
        <begin position="12"/>
        <end position="30"/>
    </location>
</feature>
<evidence type="ECO:0000256" key="4">
    <source>
        <dbReference type="ARBA" id="ARBA00022597"/>
    </source>
</evidence>
<evidence type="ECO:0000256" key="3">
    <source>
        <dbReference type="ARBA" id="ARBA00022475"/>
    </source>
</evidence>
<feature type="transmembrane region" description="Helical" evidence="9">
    <location>
        <begin position="50"/>
        <end position="80"/>
    </location>
</feature>
<protein>
    <recommendedName>
        <fullName evidence="10">PTS EIIC type-1 domain-containing protein</fullName>
    </recommendedName>
</protein>
<keyword evidence="2" id="KW-0813">Transport</keyword>
<keyword evidence="3" id="KW-1003">Cell membrane</keyword>
<accession>A0A6V8QCP9</accession>
<dbReference type="Pfam" id="PF02378">
    <property type="entry name" value="PTS_EIIC"/>
    <property type="match status" value="1"/>
</dbReference>
<dbReference type="PROSITE" id="PS51103">
    <property type="entry name" value="PTS_EIIC_TYPE_1"/>
    <property type="match status" value="1"/>
</dbReference>
<evidence type="ECO:0000313" key="11">
    <source>
        <dbReference type="EMBL" id="GFP26746.1"/>
    </source>
</evidence>
<evidence type="ECO:0000256" key="5">
    <source>
        <dbReference type="ARBA" id="ARBA00022683"/>
    </source>
</evidence>
<evidence type="ECO:0000256" key="7">
    <source>
        <dbReference type="ARBA" id="ARBA00022989"/>
    </source>
</evidence>
<keyword evidence="6 9" id="KW-0812">Transmembrane</keyword>
<evidence type="ECO:0000256" key="1">
    <source>
        <dbReference type="ARBA" id="ARBA00004651"/>
    </source>
</evidence>
<feature type="transmembrane region" description="Helical" evidence="9">
    <location>
        <begin position="163"/>
        <end position="182"/>
    </location>
</feature>
<name>A0A6V8QCP9_9ACTN</name>
<dbReference type="EMBL" id="BLRY01000004">
    <property type="protein sequence ID" value="GFP26746.1"/>
    <property type="molecule type" value="Genomic_DNA"/>
</dbReference>
<feature type="transmembrane region" description="Helical" evidence="9">
    <location>
        <begin position="250"/>
        <end position="267"/>
    </location>
</feature>
<dbReference type="GO" id="GO:0015764">
    <property type="term" value="P:N-acetylglucosamine transport"/>
    <property type="evidence" value="ECO:0007669"/>
    <property type="project" value="TreeGrafter"/>
</dbReference>
<feature type="transmembrane region" description="Helical" evidence="9">
    <location>
        <begin position="224"/>
        <end position="243"/>
    </location>
</feature>
<evidence type="ECO:0000256" key="2">
    <source>
        <dbReference type="ARBA" id="ARBA00022448"/>
    </source>
</evidence>
<keyword evidence="8 9" id="KW-0472">Membrane</keyword>
<dbReference type="GO" id="GO:0009401">
    <property type="term" value="P:phosphoenolpyruvate-dependent sugar phosphotransferase system"/>
    <property type="evidence" value="ECO:0007669"/>
    <property type="project" value="UniProtKB-KW"/>
</dbReference>
<evidence type="ECO:0000256" key="9">
    <source>
        <dbReference type="SAM" id="Phobius"/>
    </source>
</evidence>
<dbReference type="InterPro" id="IPR003352">
    <property type="entry name" value="PTS_EIIC"/>
</dbReference>
<feature type="transmembrane region" description="Helical" evidence="9">
    <location>
        <begin position="92"/>
        <end position="114"/>
    </location>
</feature>
<comment type="caution">
    <text evidence="11">The sequence shown here is derived from an EMBL/GenBank/DDBJ whole genome shotgun (WGS) entry which is preliminary data.</text>
</comment>
<evidence type="ECO:0000313" key="12">
    <source>
        <dbReference type="Proteomes" id="UP000591948"/>
    </source>
</evidence>
<dbReference type="Proteomes" id="UP000591948">
    <property type="component" value="Unassembled WGS sequence"/>
</dbReference>
<evidence type="ECO:0000256" key="8">
    <source>
        <dbReference type="ARBA" id="ARBA00023136"/>
    </source>
</evidence>
<sequence>MFAGLQRVGRSLMLPIAVLPAAGLILRFGQPDLLNIPWLADAGGAIFGNLPLLFAIGVAIGFTADIGTAGIASAVGYWVFVSVLKDISKAVYGTEVDMGVLAGILMGLTAASLYSRYHTIKLPEWLAFFGGRRFVPIVTAFAGLALGIVSALVWFWPGQLIKVIGEWAIGAGGIGAAGHAFFNRLLIPFGLHHIINTIVWFEFGDLTNFFETAGAEGGMFMVGWFPIMLFALPAAALAMYVSAHEKNKKLVAGILFSAALTSIVTGITEPIEFAFMFVAPQLYVLHALLSGVSAFITVSLGIRSGFTFSAGLIDYVLNYGISTMPLLLLAIGVVFGLIYYFLFLAIIRKWNIPTPGREPEVTEKA</sequence>
<dbReference type="GO" id="GO:0005886">
    <property type="term" value="C:plasma membrane"/>
    <property type="evidence" value="ECO:0007669"/>
    <property type="project" value="UniProtKB-SubCell"/>
</dbReference>
<feature type="domain" description="PTS EIIC type-1" evidence="10">
    <location>
        <begin position="1"/>
        <end position="359"/>
    </location>
</feature>
<comment type="subcellular location">
    <subcellularLocation>
        <location evidence="1">Cell membrane</location>
        <topology evidence="1">Multi-pass membrane protein</topology>
    </subcellularLocation>
</comment>
<reference evidence="11 12" key="1">
    <citation type="journal article" date="2020" name="Front. Microbiol.">
        <title>Single-cell genomics of novel Actinobacteria with the Wood-Ljungdahl pathway discovered in a serpentinizing system.</title>
        <authorList>
            <person name="Merino N."/>
            <person name="Kawai M."/>
            <person name="Boyd E.S."/>
            <person name="Colman D.R."/>
            <person name="McGlynn S.E."/>
            <person name="Nealson K.H."/>
            <person name="Kurokawa K."/>
            <person name="Hongoh Y."/>
        </authorList>
    </citation>
    <scope>NUCLEOTIDE SEQUENCE [LARGE SCALE GENOMIC DNA]</scope>
    <source>
        <strain evidence="11 12">S33</strain>
    </source>
</reference>
<dbReference type="AlphaFoldDB" id="A0A6V8QCP9"/>
<dbReference type="GO" id="GO:0008982">
    <property type="term" value="F:protein-N(PI)-phosphohistidine-sugar phosphotransferase activity"/>
    <property type="evidence" value="ECO:0007669"/>
    <property type="project" value="InterPro"/>
</dbReference>
<keyword evidence="4" id="KW-0762">Sugar transport</keyword>
<dbReference type="PANTHER" id="PTHR30009">
    <property type="entry name" value="CYTOCHROME C-TYPE SYNTHESIS PROTEIN AND PTS TRANSMEMBRANE COMPONENT"/>
    <property type="match status" value="1"/>
</dbReference>
<feature type="transmembrane region" description="Helical" evidence="9">
    <location>
        <begin position="327"/>
        <end position="347"/>
    </location>
</feature>
<keyword evidence="7 9" id="KW-1133">Transmembrane helix</keyword>
<keyword evidence="12" id="KW-1185">Reference proteome</keyword>
<proteinExistence type="predicted"/>
<evidence type="ECO:0000259" key="10">
    <source>
        <dbReference type="PROSITE" id="PS51103"/>
    </source>
</evidence>
<feature type="transmembrane region" description="Helical" evidence="9">
    <location>
        <begin position="273"/>
        <end position="298"/>
    </location>
</feature>
<gene>
    <name evidence="11" type="ORF">HKBW3S33_00161</name>
</gene>
<keyword evidence="5" id="KW-0598">Phosphotransferase system</keyword>
<organism evidence="11 12">
    <name type="scientific">Candidatus Hakubella thermalkaliphila</name>
    <dbReference type="NCBI Taxonomy" id="2754717"/>
    <lineage>
        <taxon>Bacteria</taxon>
        <taxon>Bacillati</taxon>
        <taxon>Actinomycetota</taxon>
        <taxon>Actinomycetota incertae sedis</taxon>
        <taxon>Candidatus Hakubellales</taxon>
        <taxon>Candidatus Hakubellaceae</taxon>
        <taxon>Candidatus Hakubella</taxon>
    </lineage>
</organism>
<dbReference type="GO" id="GO:0090563">
    <property type="term" value="F:protein-phosphocysteine-sugar phosphotransferase activity"/>
    <property type="evidence" value="ECO:0007669"/>
    <property type="project" value="TreeGrafter"/>
</dbReference>